<evidence type="ECO:0000313" key="3">
    <source>
        <dbReference type="EMBL" id="KAJ0190836.1"/>
    </source>
</evidence>
<evidence type="ECO:0000259" key="2">
    <source>
        <dbReference type="PROSITE" id="PS51767"/>
    </source>
</evidence>
<dbReference type="AlphaFoldDB" id="A0A9R1WWZ2"/>
<dbReference type="InterPro" id="IPR033121">
    <property type="entry name" value="PEPTIDASE_A1"/>
</dbReference>
<feature type="transmembrane region" description="Helical" evidence="1">
    <location>
        <begin position="218"/>
        <end position="240"/>
    </location>
</feature>
<reference evidence="3 4" key="1">
    <citation type="journal article" date="2017" name="Nat. Commun.">
        <title>Genome assembly with in vitro proximity ligation data and whole-genome triplication in lettuce.</title>
        <authorList>
            <person name="Reyes-Chin-Wo S."/>
            <person name="Wang Z."/>
            <person name="Yang X."/>
            <person name="Kozik A."/>
            <person name="Arikit S."/>
            <person name="Song C."/>
            <person name="Xia L."/>
            <person name="Froenicke L."/>
            <person name="Lavelle D.O."/>
            <person name="Truco M.J."/>
            <person name="Xia R."/>
            <person name="Zhu S."/>
            <person name="Xu C."/>
            <person name="Xu H."/>
            <person name="Xu X."/>
            <person name="Cox K."/>
            <person name="Korf I."/>
            <person name="Meyers B.C."/>
            <person name="Michelmore R.W."/>
        </authorList>
    </citation>
    <scope>NUCLEOTIDE SEQUENCE [LARGE SCALE GENOMIC DNA]</scope>
    <source>
        <strain evidence="4">cv. Salinas</strain>
        <tissue evidence="3">Seedlings</tissue>
    </source>
</reference>
<dbReference type="EMBL" id="NBSK02000008">
    <property type="protein sequence ID" value="KAJ0190836.1"/>
    <property type="molecule type" value="Genomic_DNA"/>
</dbReference>
<dbReference type="Proteomes" id="UP000235145">
    <property type="component" value="Unassembled WGS sequence"/>
</dbReference>
<dbReference type="PROSITE" id="PS51767">
    <property type="entry name" value="PEPTIDASE_A1"/>
    <property type="match status" value="1"/>
</dbReference>
<keyword evidence="4" id="KW-1185">Reference proteome</keyword>
<dbReference type="PANTHER" id="PTHR33566">
    <property type="entry name" value="EN/SPM-LIKE TRANSPOSON-RELATED"/>
    <property type="match status" value="1"/>
</dbReference>
<keyword evidence="1" id="KW-0812">Transmembrane</keyword>
<name>A0A9R1WWZ2_LACSA</name>
<accession>A0A9R1WWZ2</accession>
<dbReference type="Gene3D" id="2.40.70.10">
    <property type="entry name" value="Acid Proteases"/>
    <property type="match status" value="1"/>
</dbReference>
<keyword evidence="1" id="KW-0472">Membrane</keyword>
<gene>
    <name evidence="3" type="ORF">LSAT_V11C800414090</name>
</gene>
<evidence type="ECO:0000256" key="1">
    <source>
        <dbReference type="SAM" id="Phobius"/>
    </source>
</evidence>
<feature type="transmembrane region" description="Helical" evidence="1">
    <location>
        <begin position="246"/>
        <end position="262"/>
    </location>
</feature>
<protein>
    <recommendedName>
        <fullName evidence="2">Peptidase A1 domain-containing protein</fullName>
    </recommendedName>
</protein>
<feature type="domain" description="Peptidase A1" evidence="2">
    <location>
        <begin position="1"/>
        <end position="144"/>
    </location>
</feature>
<sequence>MKGLPIVFDSGSTYTYFSGEAYKALYSMLMNDMKGKKVYITNEDKSLPVCWKGSKPFKSIYDVKNLFEPIILKFKKSKLQLNPESCLIISKNGNACFGILNGSEVGLGNINIMNYKVACLPFADISFQDKIMIYDNEKQQIRWTPANCNRLPNMDDDDGDGEPESASLCNPYGSNLGVLPPYCTAKIVGIAGIKRNQKNYHLFKTHKSFQHTMKEKSLLFLLIAREAFMICIGVSVAFIIGTVLTWRTLALTVAFLIVNFTNKELHIANKEPVFIVNFTNKELHIANNGENLKKIDSTALDSGQKIKILKGACAGFHKTNIYATLEYIILEGFQGDAVEAWIIYRRVEVLEEDGCLLESANGNPTFDFRKSELVPINVIDSGKGGSLLPAYLCFNAKTGRKKEFDAALRELTGKDVDISEEVDEIQGLS</sequence>
<evidence type="ECO:0000313" key="4">
    <source>
        <dbReference type="Proteomes" id="UP000235145"/>
    </source>
</evidence>
<dbReference type="Pfam" id="PF14541">
    <property type="entry name" value="TAXi_C"/>
    <property type="match status" value="1"/>
</dbReference>
<proteinExistence type="predicted"/>
<keyword evidence="1" id="KW-1133">Transmembrane helix</keyword>
<dbReference type="InterPro" id="IPR021109">
    <property type="entry name" value="Peptidase_aspartic_dom_sf"/>
</dbReference>
<dbReference type="PANTHER" id="PTHR33566:SF1">
    <property type="entry name" value="EN_SPM-LIKE TRANSPOSON-RELATED"/>
    <property type="match status" value="1"/>
</dbReference>
<dbReference type="SUPFAM" id="SSF50630">
    <property type="entry name" value="Acid proteases"/>
    <property type="match status" value="1"/>
</dbReference>
<organism evidence="3 4">
    <name type="scientific">Lactuca sativa</name>
    <name type="common">Garden lettuce</name>
    <dbReference type="NCBI Taxonomy" id="4236"/>
    <lineage>
        <taxon>Eukaryota</taxon>
        <taxon>Viridiplantae</taxon>
        <taxon>Streptophyta</taxon>
        <taxon>Embryophyta</taxon>
        <taxon>Tracheophyta</taxon>
        <taxon>Spermatophyta</taxon>
        <taxon>Magnoliopsida</taxon>
        <taxon>eudicotyledons</taxon>
        <taxon>Gunneridae</taxon>
        <taxon>Pentapetalae</taxon>
        <taxon>asterids</taxon>
        <taxon>campanulids</taxon>
        <taxon>Asterales</taxon>
        <taxon>Asteraceae</taxon>
        <taxon>Cichorioideae</taxon>
        <taxon>Cichorieae</taxon>
        <taxon>Lactucinae</taxon>
        <taxon>Lactuca</taxon>
    </lineage>
</organism>
<dbReference type="InterPro" id="IPR032799">
    <property type="entry name" value="TAXi_C"/>
</dbReference>
<comment type="caution">
    <text evidence="3">The sequence shown here is derived from an EMBL/GenBank/DDBJ whole genome shotgun (WGS) entry which is preliminary data.</text>
</comment>